<sequence>MSKLRHHTNSSPVKKKERKEREREREREKEERSQGRWHSSAFRRAGTHISERLRGAESQPSDDTGNKYRLIQSARLYNLVQFRVTDNLTLTDPSALGKKSCLQTANESVRRPKFQLLPAGGTRGDRCSPCHQVSLVRLSAENQLIAQESWPAVLGAPSLSLGQRITIKQSAWLSAVFPDGRITALPSQRLWFSERSRCLGPEMKHLQRASNPNRPLASTAGL</sequence>
<dbReference type="Proteomes" id="UP000314294">
    <property type="component" value="Unassembled WGS sequence"/>
</dbReference>
<feature type="region of interest" description="Disordered" evidence="1">
    <location>
        <begin position="1"/>
        <end position="66"/>
    </location>
</feature>
<proteinExistence type="predicted"/>
<accession>A0A4Z2IHF1</accession>
<dbReference type="EMBL" id="SRLO01000089">
    <property type="protein sequence ID" value="TNN76884.1"/>
    <property type="molecule type" value="Genomic_DNA"/>
</dbReference>
<feature type="compositionally biased region" description="Basic residues" evidence="1">
    <location>
        <begin position="1"/>
        <end position="18"/>
    </location>
</feature>
<keyword evidence="3" id="KW-1185">Reference proteome</keyword>
<name>A0A4Z2IHF1_9TELE</name>
<evidence type="ECO:0000256" key="1">
    <source>
        <dbReference type="SAM" id="MobiDB-lite"/>
    </source>
</evidence>
<evidence type="ECO:0000313" key="2">
    <source>
        <dbReference type="EMBL" id="TNN76884.1"/>
    </source>
</evidence>
<comment type="caution">
    <text evidence="2">The sequence shown here is derived from an EMBL/GenBank/DDBJ whole genome shotgun (WGS) entry which is preliminary data.</text>
</comment>
<dbReference type="AlphaFoldDB" id="A0A4Z2IHF1"/>
<gene>
    <name evidence="2" type="ORF">EYF80_012937</name>
</gene>
<feature type="compositionally biased region" description="Basic and acidic residues" evidence="1">
    <location>
        <begin position="19"/>
        <end position="34"/>
    </location>
</feature>
<feature type="region of interest" description="Disordered" evidence="1">
    <location>
        <begin position="203"/>
        <end position="222"/>
    </location>
</feature>
<organism evidence="2 3">
    <name type="scientific">Liparis tanakae</name>
    <name type="common">Tanaka's snailfish</name>
    <dbReference type="NCBI Taxonomy" id="230148"/>
    <lineage>
        <taxon>Eukaryota</taxon>
        <taxon>Metazoa</taxon>
        <taxon>Chordata</taxon>
        <taxon>Craniata</taxon>
        <taxon>Vertebrata</taxon>
        <taxon>Euteleostomi</taxon>
        <taxon>Actinopterygii</taxon>
        <taxon>Neopterygii</taxon>
        <taxon>Teleostei</taxon>
        <taxon>Neoteleostei</taxon>
        <taxon>Acanthomorphata</taxon>
        <taxon>Eupercaria</taxon>
        <taxon>Perciformes</taxon>
        <taxon>Cottioidei</taxon>
        <taxon>Cottales</taxon>
        <taxon>Liparidae</taxon>
        <taxon>Liparis</taxon>
    </lineage>
</organism>
<reference evidence="2 3" key="1">
    <citation type="submission" date="2019-03" db="EMBL/GenBank/DDBJ databases">
        <title>First draft genome of Liparis tanakae, snailfish: a comprehensive survey of snailfish specific genes.</title>
        <authorList>
            <person name="Kim W."/>
            <person name="Song I."/>
            <person name="Jeong J.-H."/>
            <person name="Kim D."/>
            <person name="Kim S."/>
            <person name="Ryu S."/>
            <person name="Song J.Y."/>
            <person name="Lee S.K."/>
        </authorList>
    </citation>
    <scope>NUCLEOTIDE SEQUENCE [LARGE SCALE GENOMIC DNA]</scope>
    <source>
        <tissue evidence="2">Muscle</tissue>
    </source>
</reference>
<evidence type="ECO:0000313" key="3">
    <source>
        <dbReference type="Proteomes" id="UP000314294"/>
    </source>
</evidence>
<protein>
    <submittedName>
        <fullName evidence="2">Uncharacterized protein</fullName>
    </submittedName>
</protein>